<organism evidence="2 3">
    <name type="scientific">Triparma laevis f. inornata</name>
    <dbReference type="NCBI Taxonomy" id="1714386"/>
    <lineage>
        <taxon>Eukaryota</taxon>
        <taxon>Sar</taxon>
        <taxon>Stramenopiles</taxon>
        <taxon>Ochrophyta</taxon>
        <taxon>Bolidophyceae</taxon>
        <taxon>Parmales</taxon>
        <taxon>Triparmaceae</taxon>
        <taxon>Triparma</taxon>
    </lineage>
</organism>
<dbReference type="InterPro" id="IPR011333">
    <property type="entry name" value="SKP1/BTB/POZ_sf"/>
</dbReference>
<dbReference type="Pfam" id="PF07707">
    <property type="entry name" value="BACK"/>
    <property type="match status" value="1"/>
</dbReference>
<dbReference type="EMBL" id="BLQM01000041">
    <property type="protein sequence ID" value="GMH54937.1"/>
    <property type="molecule type" value="Genomic_DNA"/>
</dbReference>
<reference evidence="3" key="1">
    <citation type="journal article" date="2023" name="Commun. Biol.">
        <title>Genome analysis of Parmales, the sister group of diatoms, reveals the evolutionary specialization of diatoms from phago-mixotrophs to photoautotrophs.</title>
        <authorList>
            <person name="Ban H."/>
            <person name="Sato S."/>
            <person name="Yoshikawa S."/>
            <person name="Yamada K."/>
            <person name="Nakamura Y."/>
            <person name="Ichinomiya M."/>
            <person name="Sato N."/>
            <person name="Blanc-Mathieu R."/>
            <person name="Endo H."/>
            <person name="Kuwata A."/>
            <person name="Ogata H."/>
        </authorList>
    </citation>
    <scope>NUCLEOTIDE SEQUENCE [LARGE SCALE GENOMIC DNA]</scope>
</reference>
<sequence>MHGVASFYGVDKLKEICAAIVKKEIDADNAAALLQRAHDALCTELKEIAMEYVISKFDVVSKGEGISNLSHQLLLEILSARP</sequence>
<protein>
    <recommendedName>
        <fullName evidence="1">BACK domain-containing protein</fullName>
    </recommendedName>
</protein>
<evidence type="ECO:0000259" key="1">
    <source>
        <dbReference type="Pfam" id="PF07707"/>
    </source>
</evidence>
<evidence type="ECO:0000313" key="3">
    <source>
        <dbReference type="Proteomes" id="UP001162640"/>
    </source>
</evidence>
<proteinExistence type="predicted"/>
<accession>A0A9W6ZPB6</accession>
<dbReference type="Proteomes" id="UP001162640">
    <property type="component" value="Unassembled WGS sequence"/>
</dbReference>
<dbReference type="InterPro" id="IPR011705">
    <property type="entry name" value="BACK"/>
</dbReference>
<name>A0A9W6ZPB6_9STRA</name>
<dbReference type="CDD" id="cd14733">
    <property type="entry name" value="BACK"/>
    <property type="match status" value="1"/>
</dbReference>
<gene>
    <name evidence="2" type="ORF">TL16_g01785</name>
</gene>
<evidence type="ECO:0000313" key="2">
    <source>
        <dbReference type="EMBL" id="GMH54937.1"/>
    </source>
</evidence>
<comment type="caution">
    <text evidence="2">The sequence shown here is derived from an EMBL/GenBank/DDBJ whole genome shotgun (WGS) entry which is preliminary data.</text>
</comment>
<dbReference type="AlphaFoldDB" id="A0A9W6ZPB6"/>
<feature type="domain" description="BACK" evidence="1">
    <location>
        <begin position="33"/>
        <end position="79"/>
    </location>
</feature>
<dbReference type="Gene3D" id="3.30.710.10">
    <property type="entry name" value="Potassium Channel Kv1.1, Chain A"/>
    <property type="match status" value="1"/>
</dbReference>